<evidence type="ECO:0000313" key="3">
    <source>
        <dbReference type="RefSeq" id="XP_017864785.1"/>
    </source>
</evidence>
<keyword evidence="1" id="KW-0732">Signal</keyword>
<reference evidence="2" key="1">
    <citation type="journal article" date="1997" name="Nucleic Acids Res.">
        <title>tRNAscan-SE: a program for improved detection of transfer RNA genes in genomic sequence.</title>
        <authorList>
            <person name="Lowe T.M."/>
            <person name="Eddy S.R."/>
        </authorList>
    </citation>
    <scope>NUCLEOTIDE SEQUENCE [LARGE SCALE GENOMIC DNA]</scope>
</reference>
<dbReference type="GeneID" id="108615061"/>
<organism evidence="2 3">
    <name type="scientific">Drosophila arizonae</name>
    <name type="common">Fruit fly</name>
    <dbReference type="NCBI Taxonomy" id="7263"/>
    <lineage>
        <taxon>Eukaryota</taxon>
        <taxon>Metazoa</taxon>
        <taxon>Ecdysozoa</taxon>
        <taxon>Arthropoda</taxon>
        <taxon>Hexapoda</taxon>
        <taxon>Insecta</taxon>
        <taxon>Pterygota</taxon>
        <taxon>Neoptera</taxon>
        <taxon>Endopterygota</taxon>
        <taxon>Diptera</taxon>
        <taxon>Brachycera</taxon>
        <taxon>Muscomorpha</taxon>
        <taxon>Ephydroidea</taxon>
        <taxon>Drosophilidae</taxon>
        <taxon>Drosophila</taxon>
    </lineage>
</organism>
<dbReference type="SUPFAM" id="SSF50814">
    <property type="entry name" value="Lipocalins"/>
    <property type="match status" value="1"/>
</dbReference>
<sequence>MKRYICIVLILLSCTLSSARAQTTDIPETTENTVTTDVPESTTFKIPFYYCPRFEGTAVDLKGLSGFWFETARGYNLDKMECLNYTVPDSPNDKNMVELQLEYVDAANSKWDSVKKSTSLLWDDNAKNGIFTWNIEESSSKTVTYKLLETDLTSYALFCGNSDSTSLPLFKVWTRNRHLTDEQKIFIQDKFKEMLNLQYLNYVEQSEEKCNNSAMRAAGGAFLVLILALIAGARNI</sequence>
<dbReference type="InterPro" id="IPR012674">
    <property type="entry name" value="Calycin"/>
</dbReference>
<proteinExistence type="predicted"/>
<reference evidence="3" key="3">
    <citation type="submission" date="2025-08" db="UniProtKB">
        <authorList>
            <consortium name="RefSeq"/>
        </authorList>
    </citation>
    <scope>IDENTIFICATION</scope>
    <source>
        <tissue evidence="3">Whole organism</tissue>
    </source>
</reference>
<dbReference type="Proteomes" id="UP000694904">
    <property type="component" value="Chromosome 5"/>
</dbReference>
<feature type="signal peptide" evidence="1">
    <location>
        <begin position="1"/>
        <end position="21"/>
    </location>
</feature>
<dbReference type="Gene3D" id="2.40.128.20">
    <property type="match status" value="1"/>
</dbReference>
<evidence type="ECO:0000256" key="1">
    <source>
        <dbReference type="SAM" id="SignalP"/>
    </source>
</evidence>
<keyword evidence="2" id="KW-1185">Reference proteome</keyword>
<evidence type="ECO:0000313" key="2">
    <source>
        <dbReference type="Proteomes" id="UP000694904"/>
    </source>
</evidence>
<name>A0ABM1PC49_DROAR</name>
<protein>
    <submittedName>
        <fullName evidence="3">Uncharacterized protein LOC108615061</fullName>
    </submittedName>
</protein>
<gene>
    <name evidence="3" type="primary">LOC108615061</name>
</gene>
<accession>A0ABM1PC49</accession>
<dbReference type="RefSeq" id="XP_017864785.1">
    <property type="nucleotide sequence ID" value="XM_018009296.1"/>
</dbReference>
<reference evidence="2" key="2">
    <citation type="journal article" date="2016" name="G3 (Bethesda)">
        <title>Genome Evolution in Three Species of Cactophilic Drosophila.</title>
        <authorList>
            <person name="Sanchez-Flores A."/>
            <person name="Penazola F."/>
            <person name="Carpinteyro-Ponce J."/>
            <person name="Nazario-Yepiz N."/>
            <person name="Abreu-Goodger C."/>
            <person name="Machado C.A."/>
            <person name="Markow T.A."/>
        </authorList>
    </citation>
    <scope>NUCLEOTIDE SEQUENCE [LARGE SCALE GENOMIC DNA]</scope>
</reference>
<feature type="chain" id="PRO_5045703653" evidence="1">
    <location>
        <begin position="22"/>
        <end position="236"/>
    </location>
</feature>